<dbReference type="InterPro" id="IPR020596">
    <property type="entry name" value="rRNA_Ade_Mease_Trfase_CS"/>
</dbReference>
<accession>A0A2M6WX58</accession>
<evidence type="ECO:0000256" key="3">
    <source>
        <dbReference type="ARBA" id="ARBA00022603"/>
    </source>
</evidence>
<comment type="caution">
    <text evidence="7 8">Lacks conserved residue(s) required for the propagation of feature annotation.</text>
</comment>
<dbReference type="EMBL" id="PEZV01000017">
    <property type="protein sequence ID" value="PIT97357.1"/>
    <property type="molecule type" value="Genomic_DNA"/>
</dbReference>
<dbReference type="InterPro" id="IPR020598">
    <property type="entry name" value="rRNA_Ade_methylase_Trfase_N"/>
</dbReference>
<dbReference type="PANTHER" id="PTHR11727:SF7">
    <property type="entry name" value="DIMETHYLADENOSINE TRANSFERASE-RELATED"/>
    <property type="match status" value="1"/>
</dbReference>
<dbReference type="EC" id="2.1.1.182" evidence="7"/>
<keyword evidence="5 7" id="KW-0949">S-adenosyl-L-methionine</keyword>
<dbReference type="HAMAP" id="MF_00607">
    <property type="entry name" value="16SrRNA_methyltr_A"/>
    <property type="match status" value="1"/>
</dbReference>
<feature type="binding site" evidence="7 8">
    <location>
        <position position="40"/>
    </location>
    <ligand>
        <name>S-adenosyl-L-methionine</name>
        <dbReference type="ChEBI" id="CHEBI:59789"/>
    </ligand>
</feature>
<keyword evidence="4 7" id="KW-0808">Transferase</keyword>
<dbReference type="InterPro" id="IPR023165">
    <property type="entry name" value="rRNA_Ade_diMease-like_C"/>
</dbReference>
<evidence type="ECO:0000256" key="7">
    <source>
        <dbReference type="HAMAP-Rule" id="MF_00607"/>
    </source>
</evidence>
<organism evidence="10 11">
    <name type="scientific">Candidatus Berkelbacteria bacterium CG10_big_fil_rev_8_21_14_0_10_41_12</name>
    <dbReference type="NCBI Taxonomy" id="1974513"/>
    <lineage>
        <taxon>Bacteria</taxon>
        <taxon>Candidatus Berkelbacteria</taxon>
    </lineage>
</organism>
<dbReference type="SMART" id="SM00650">
    <property type="entry name" value="rADc"/>
    <property type="match status" value="1"/>
</dbReference>
<proteinExistence type="inferred from homology"/>
<sequence>MDKFSHKKSFGQNFLTNDKIAKHIVEAADIVSKDTIIEIGPGQGILTKKLIKSPAKKVIAIEADRQLEDFLNFKDKKFSLIFANAIHKLPEIIADSPISIISNLPYNITSPIINIILTGMNPLPEKAILMVQKEVAERLTSKSGDKNRGILSVITQLICTVRILFGVDRANFMPEPHVDSAVVELSDIRKPDMDMNLLGKILKWSFAGKRKKLKNTLLKTLNLTNQEQNIMHQTKIDFNLRPEDLSVDEWKKLTEYLQDITL</sequence>
<comment type="similarity">
    <text evidence="7">Belongs to the class I-like SAM-binding methyltransferase superfamily. rRNA adenine N(6)-methyltransferase family. RsmA subfamily.</text>
</comment>
<dbReference type="AlphaFoldDB" id="A0A2M6WX58"/>
<dbReference type="NCBIfam" id="TIGR00755">
    <property type="entry name" value="ksgA"/>
    <property type="match status" value="1"/>
</dbReference>
<dbReference type="Pfam" id="PF00398">
    <property type="entry name" value="RrnaAD"/>
    <property type="match status" value="1"/>
</dbReference>
<evidence type="ECO:0000256" key="5">
    <source>
        <dbReference type="ARBA" id="ARBA00022691"/>
    </source>
</evidence>
<dbReference type="Gene3D" id="1.10.8.100">
    <property type="entry name" value="Ribosomal RNA adenine dimethylase-like, domain 2"/>
    <property type="match status" value="1"/>
</dbReference>
<dbReference type="GO" id="GO:0005829">
    <property type="term" value="C:cytosol"/>
    <property type="evidence" value="ECO:0007669"/>
    <property type="project" value="TreeGrafter"/>
</dbReference>
<evidence type="ECO:0000256" key="4">
    <source>
        <dbReference type="ARBA" id="ARBA00022679"/>
    </source>
</evidence>
<feature type="binding site" evidence="7 8">
    <location>
        <position position="13"/>
    </location>
    <ligand>
        <name>S-adenosyl-L-methionine</name>
        <dbReference type="ChEBI" id="CHEBI:59789"/>
    </ligand>
</feature>
<dbReference type="Proteomes" id="UP000228596">
    <property type="component" value="Unassembled WGS sequence"/>
</dbReference>
<comment type="function">
    <text evidence="7">Specifically dimethylates two adjacent adenosines (A1518 and A1519) in the loop of a conserved hairpin near the 3'-end of 16S rRNA in the 30S particle. May play a critical role in biogenesis of 30S subunits.</text>
</comment>
<feature type="binding site" evidence="7 8">
    <location>
        <position position="15"/>
    </location>
    <ligand>
        <name>S-adenosyl-L-methionine</name>
        <dbReference type="ChEBI" id="CHEBI:59789"/>
    </ligand>
</feature>
<comment type="catalytic activity">
    <reaction evidence="7">
        <text>adenosine(1518)/adenosine(1519) in 16S rRNA + 4 S-adenosyl-L-methionine = N(6)-dimethyladenosine(1518)/N(6)-dimethyladenosine(1519) in 16S rRNA + 4 S-adenosyl-L-homocysteine + 4 H(+)</text>
        <dbReference type="Rhea" id="RHEA:19609"/>
        <dbReference type="Rhea" id="RHEA-COMP:10232"/>
        <dbReference type="Rhea" id="RHEA-COMP:10233"/>
        <dbReference type="ChEBI" id="CHEBI:15378"/>
        <dbReference type="ChEBI" id="CHEBI:57856"/>
        <dbReference type="ChEBI" id="CHEBI:59789"/>
        <dbReference type="ChEBI" id="CHEBI:74411"/>
        <dbReference type="ChEBI" id="CHEBI:74493"/>
        <dbReference type="EC" id="2.1.1.182"/>
    </reaction>
</comment>
<dbReference type="InterPro" id="IPR011530">
    <property type="entry name" value="rRNA_adenine_dimethylase"/>
</dbReference>
<evidence type="ECO:0000313" key="11">
    <source>
        <dbReference type="Proteomes" id="UP000228596"/>
    </source>
</evidence>
<evidence type="ECO:0000256" key="8">
    <source>
        <dbReference type="PROSITE-ProRule" id="PRU01026"/>
    </source>
</evidence>
<comment type="caution">
    <text evidence="10">The sequence shown here is derived from an EMBL/GenBank/DDBJ whole genome shotgun (WGS) entry which is preliminary data.</text>
</comment>
<evidence type="ECO:0000259" key="9">
    <source>
        <dbReference type="SMART" id="SM00650"/>
    </source>
</evidence>
<dbReference type="InterPro" id="IPR029063">
    <property type="entry name" value="SAM-dependent_MTases_sf"/>
</dbReference>
<evidence type="ECO:0000256" key="2">
    <source>
        <dbReference type="ARBA" id="ARBA00022552"/>
    </source>
</evidence>
<keyword evidence="3 7" id="KW-0489">Methyltransferase</keyword>
<comment type="subcellular location">
    <subcellularLocation>
        <location evidence="7">Cytoplasm</location>
    </subcellularLocation>
</comment>
<dbReference type="GO" id="GO:0003723">
    <property type="term" value="F:RNA binding"/>
    <property type="evidence" value="ECO:0007669"/>
    <property type="project" value="UniProtKB-UniRule"/>
</dbReference>
<dbReference type="InterPro" id="IPR001737">
    <property type="entry name" value="KsgA/Erm"/>
</dbReference>
<dbReference type="PANTHER" id="PTHR11727">
    <property type="entry name" value="DIMETHYLADENOSINE TRANSFERASE"/>
    <property type="match status" value="1"/>
</dbReference>
<evidence type="ECO:0000256" key="6">
    <source>
        <dbReference type="ARBA" id="ARBA00022884"/>
    </source>
</evidence>
<name>A0A2M6WX58_9BACT</name>
<keyword evidence="1 7" id="KW-0963">Cytoplasm</keyword>
<gene>
    <name evidence="7 10" type="primary">rsmA</name>
    <name evidence="7" type="synonym">ksgA</name>
    <name evidence="10" type="ORF">COT77_01930</name>
</gene>
<dbReference type="Gene3D" id="3.40.50.150">
    <property type="entry name" value="Vaccinia Virus protein VP39"/>
    <property type="match status" value="1"/>
</dbReference>
<reference evidence="11" key="1">
    <citation type="submission" date="2017-09" db="EMBL/GenBank/DDBJ databases">
        <title>Depth-based differentiation of microbial function through sediment-hosted aquifers and enrichment of novel symbionts in the deep terrestrial subsurface.</title>
        <authorList>
            <person name="Probst A.J."/>
            <person name="Ladd B."/>
            <person name="Jarett J.K."/>
            <person name="Geller-Mcgrath D.E."/>
            <person name="Sieber C.M.K."/>
            <person name="Emerson J.B."/>
            <person name="Anantharaman K."/>
            <person name="Thomas B.C."/>
            <person name="Malmstrom R."/>
            <person name="Stieglmeier M."/>
            <person name="Klingl A."/>
            <person name="Woyke T."/>
            <person name="Ryan C.M."/>
            <person name="Banfield J.F."/>
        </authorList>
    </citation>
    <scope>NUCLEOTIDE SEQUENCE [LARGE SCALE GENOMIC DNA]</scope>
</reference>
<evidence type="ECO:0000313" key="10">
    <source>
        <dbReference type="EMBL" id="PIT97357.1"/>
    </source>
</evidence>
<protein>
    <recommendedName>
        <fullName evidence="7">Ribosomal RNA small subunit methyltransferase A</fullName>
        <ecNumber evidence="7">2.1.1.182</ecNumber>
    </recommendedName>
    <alternativeName>
        <fullName evidence="7">16S rRNA (adenine(1518)-N(6)/adenine(1519)-N(6))-dimethyltransferase</fullName>
    </alternativeName>
    <alternativeName>
        <fullName evidence="7">16S rRNA dimethyladenosine transferase</fullName>
    </alternativeName>
    <alternativeName>
        <fullName evidence="7">16S rRNA dimethylase</fullName>
    </alternativeName>
    <alternativeName>
        <fullName evidence="7">S-adenosylmethionine-6-N', N'-adenosyl(rRNA) dimethyltransferase</fullName>
    </alternativeName>
</protein>
<keyword evidence="2 7" id="KW-0698">rRNA processing</keyword>
<feature type="domain" description="Ribosomal RNA adenine methylase transferase N-terminal" evidence="9">
    <location>
        <begin position="20"/>
        <end position="191"/>
    </location>
</feature>
<evidence type="ECO:0000256" key="1">
    <source>
        <dbReference type="ARBA" id="ARBA00022490"/>
    </source>
</evidence>
<dbReference type="PROSITE" id="PS51689">
    <property type="entry name" value="SAM_RNA_A_N6_MT"/>
    <property type="match status" value="1"/>
</dbReference>
<dbReference type="PROSITE" id="PS01131">
    <property type="entry name" value="RRNA_A_DIMETH"/>
    <property type="match status" value="1"/>
</dbReference>
<dbReference type="GO" id="GO:0052908">
    <property type="term" value="F:16S rRNA (adenine(1518)-N(6)/adenine(1519)-N(6))-dimethyltransferase activity"/>
    <property type="evidence" value="ECO:0007669"/>
    <property type="project" value="UniProtKB-EC"/>
</dbReference>
<feature type="binding site" evidence="7 8">
    <location>
        <position position="62"/>
    </location>
    <ligand>
        <name>S-adenosyl-L-methionine</name>
        <dbReference type="ChEBI" id="CHEBI:59789"/>
    </ligand>
</feature>
<keyword evidence="6 7" id="KW-0694">RNA-binding</keyword>
<feature type="binding site" evidence="7 8">
    <location>
        <position position="103"/>
    </location>
    <ligand>
        <name>S-adenosyl-L-methionine</name>
        <dbReference type="ChEBI" id="CHEBI:59789"/>
    </ligand>
</feature>
<dbReference type="SUPFAM" id="SSF53335">
    <property type="entry name" value="S-adenosyl-L-methionine-dependent methyltransferases"/>
    <property type="match status" value="1"/>
</dbReference>